<proteinExistence type="predicted"/>
<evidence type="ECO:0000313" key="1">
    <source>
        <dbReference type="EMBL" id="KAH6929834.1"/>
    </source>
</evidence>
<reference evidence="1" key="1">
    <citation type="submission" date="2020-05" db="EMBL/GenBank/DDBJ databases">
        <title>Large-scale comparative analyses of tick genomes elucidate their genetic diversity and vector capacities.</title>
        <authorList>
            <person name="Jia N."/>
            <person name="Wang J."/>
            <person name="Shi W."/>
            <person name="Du L."/>
            <person name="Sun Y."/>
            <person name="Zhan W."/>
            <person name="Jiang J."/>
            <person name="Wang Q."/>
            <person name="Zhang B."/>
            <person name="Ji P."/>
            <person name="Sakyi L.B."/>
            <person name="Cui X."/>
            <person name="Yuan T."/>
            <person name="Jiang B."/>
            <person name="Yang W."/>
            <person name="Lam T.T.-Y."/>
            <person name="Chang Q."/>
            <person name="Ding S."/>
            <person name="Wang X."/>
            <person name="Zhu J."/>
            <person name="Ruan X."/>
            <person name="Zhao L."/>
            <person name="Wei J."/>
            <person name="Que T."/>
            <person name="Du C."/>
            <person name="Cheng J."/>
            <person name="Dai P."/>
            <person name="Han X."/>
            <person name="Huang E."/>
            <person name="Gao Y."/>
            <person name="Liu J."/>
            <person name="Shao H."/>
            <person name="Ye R."/>
            <person name="Li L."/>
            <person name="Wei W."/>
            <person name="Wang X."/>
            <person name="Wang C."/>
            <person name="Yang T."/>
            <person name="Huo Q."/>
            <person name="Li W."/>
            <person name="Guo W."/>
            <person name="Chen H."/>
            <person name="Zhou L."/>
            <person name="Ni X."/>
            <person name="Tian J."/>
            <person name="Zhou Y."/>
            <person name="Sheng Y."/>
            <person name="Liu T."/>
            <person name="Pan Y."/>
            <person name="Xia L."/>
            <person name="Li J."/>
            <person name="Zhao F."/>
            <person name="Cao W."/>
        </authorList>
    </citation>
    <scope>NUCLEOTIDE SEQUENCE</scope>
    <source>
        <strain evidence="1">Hyas-2018</strain>
    </source>
</reference>
<sequence>MNMLALHVSSFAEMRTAAWSCILFMFLQPSSPQHSGVTVSTTTGRLKGTFVSTKTGPVRAFLGIPYAEPPVGPNRFKKTQQKRPWTGVFNATALPPMCPQLPLNFNSYYLIKGTDPISEDCLFLNIYAPPSNSTSLKPVVVYIHGGFFSYGGISMKLHDASELASRGDLVVVTVAYRLGAFGFLNMGTEDAPGNMGLYDQLLALRWIKQNAKAFGGNPDRITLIGQSAGSYSVGVHLVSPRSKGLFRRAIMQSGSTFTSTLQNSKEQARHRARVLVEMLGCGSPEKDSRNVRTMANCMRSKGVAEILNATAGFTTQGLDGFFPVVGDGLIPVNPGKVLNSRKLNARELLAGISSAEGDGLIDFVAKGFRDNTDAADVTKRTMKFFAKGMMITLLDLESQSIIDHYFGGPNVTDGIKSVHAVADLLGDSQLGCPTLGFARRFRGPDTSVFMYKFSQQPSKIGWPTWVRPTHADEIAFALGSVYKLESDVSEEDAEAAENFMHIISAFSHTG</sequence>
<dbReference type="EMBL" id="CM023485">
    <property type="protein sequence ID" value="KAH6929834.1"/>
    <property type="molecule type" value="Genomic_DNA"/>
</dbReference>
<accession>A0ACB7S7F3</accession>
<comment type="caution">
    <text evidence="1">The sequence shown here is derived from an EMBL/GenBank/DDBJ whole genome shotgun (WGS) entry which is preliminary data.</text>
</comment>
<name>A0ACB7S7F3_HYAAI</name>
<organism evidence="1 2">
    <name type="scientific">Hyalomma asiaticum</name>
    <name type="common">Tick</name>
    <dbReference type="NCBI Taxonomy" id="266040"/>
    <lineage>
        <taxon>Eukaryota</taxon>
        <taxon>Metazoa</taxon>
        <taxon>Ecdysozoa</taxon>
        <taxon>Arthropoda</taxon>
        <taxon>Chelicerata</taxon>
        <taxon>Arachnida</taxon>
        <taxon>Acari</taxon>
        <taxon>Parasitiformes</taxon>
        <taxon>Ixodida</taxon>
        <taxon>Ixodoidea</taxon>
        <taxon>Ixodidae</taxon>
        <taxon>Hyalomminae</taxon>
        <taxon>Hyalomma</taxon>
    </lineage>
</organism>
<evidence type="ECO:0000313" key="2">
    <source>
        <dbReference type="Proteomes" id="UP000821845"/>
    </source>
</evidence>
<protein>
    <submittedName>
        <fullName evidence="1">Uncharacterized protein</fullName>
    </submittedName>
</protein>
<keyword evidence="2" id="KW-1185">Reference proteome</keyword>
<dbReference type="Proteomes" id="UP000821845">
    <property type="component" value="Chromosome 5"/>
</dbReference>
<gene>
    <name evidence="1" type="ORF">HPB50_005985</name>
</gene>